<sequence length="98" mass="11302">MKQRRGLWVSLVSGWLLTGCMASNCPIRSCHVRMEHQHGGRIYRGTTFGTMHSPTWWLSNRKGEGARASMASDRKGLKKEKGDGKKKKVKKQFRWERV</sequence>
<evidence type="ECO:0008006" key="5">
    <source>
        <dbReference type="Google" id="ProtNLM"/>
    </source>
</evidence>
<comment type="caution">
    <text evidence="3">The sequence shown here is derived from an EMBL/GenBank/DDBJ whole genome shotgun (WGS) entry which is preliminary data.</text>
</comment>
<dbReference type="EMBL" id="RQJO01000010">
    <property type="protein sequence ID" value="RRB00771.1"/>
    <property type="molecule type" value="Genomic_DNA"/>
</dbReference>
<gene>
    <name evidence="3" type="ORF">EHT25_21480</name>
</gene>
<dbReference type="OrthoDB" id="963563at2"/>
<evidence type="ECO:0000256" key="1">
    <source>
        <dbReference type="SAM" id="MobiDB-lite"/>
    </source>
</evidence>
<name>A0A3P1BI74_9BACT</name>
<protein>
    <recommendedName>
        <fullName evidence="5">Secreted protein</fullName>
    </recommendedName>
</protein>
<keyword evidence="2" id="KW-0732">Signal</keyword>
<dbReference type="Proteomes" id="UP000271925">
    <property type="component" value="Unassembled WGS sequence"/>
</dbReference>
<accession>A0A3P1BI74</accession>
<dbReference type="RefSeq" id="WP_124877237.1">
    <property type="nucleotide sequence ID" value="NZ_RQJO01000010.1"/>
</dbReference>
<evidence type="ECO:0000256" key="2">
    <source>
        <dbReference type="SAM" id="SignalP"/>
    </source>
</evidence>
<feature type="compositionally biased region" description="Basic and acidic residues" evidence="1">
    <location>
        <begin position="72"/>
        <end position="83"/>
    </location>
</feature>
<proteinExistence type="predicted"/>
<reference evidence="3 4" key="1">
    <citation type="submission" date="2018-11" db="EMBL/GenBank/DDBJ databases">
        <authorList>
            <person name="Zhou Z."/>
            <person name="Wang G."/>
        </authorList>
    </citation>
    <scope>NUCLEOTIDE SEQUENCE [LARGE SCALE GENOMIC DNA]</scope>
    <source>
        <strain evidence="3 4">KCTC52004</strain>
    </source>
</reference>
<evidence type="ECO:0000313" key="3">
    <source>
        <dbReference type="EMBL" id="RRB00771.1"/>
    </source>
</evidence>
<dbReference type="PROSITE" id="PS51257">
    <property type="entry name" value="PROKAR_LIPOPROTEIN"/>
    <property type="match status" value="1"/>
</dbReference>
<evidence type="ECO:0000313" key="4">
    <source>
        <dbReference type="Proteomes" id="UP000271925"/>
    </source>
</evidence>
<keyword evidence="4" id="KW-1185">Reference proteome</keyword>
<feature type="chain" id="PRO_5018241961" description="Secreted protein" evidence="2">
    <location>
        <begin position="23"/>
        <end position="98"/>
    </location>
</feature>
<organism evidence="3 4">
    <name type="scientific">Larkinella rosea</name>
    <dbReference type="NCBI Taxonomy" id="2025312"/>
    <lineage>
        <taxon>Bacteria</taxon>
        <taxon>Pseudomonadati</taxon>
        <taxon>Bacteroidota</taxon>
        <taxon>Cytophagia</taxon>
        <taxon>Cytophagales</taxon>
        <taxon>Spirosomataceae</taxon>
        <taxon>Larkinella</taxon>
    </lineage>
</organism>
<feature type="region of interest" description="Disordered" evidence="1">
    <location>
        <begin position="63"/>
        <end position="98"/>
    </location>
</feature>
<feature type="signal peptide" evidence="2">
    <location>
        <begin position="1"/>
        <end position="22"/>
    </location>
</feature>
<dbReference type="AlphaFoldDB" id="A0A3P1BI74"/>